<reference evidence="9" key="1">
    <citation type="submission" date="2015-09" db="EMBL/GenBank/DDBJ databases">
        <authorList>
            <person name="Rodrigo-Torres L."/>
            <person name="Arahal D.R."/>
        </authorList>
    </citation>
    <scope>NUCLEOTIDE SEQUENCE [LARGE SCALE GENOMIC DNA]</scope>
    <source>
        <strain evidence="9">CECT 5091</strain>
    </source>
</reference>
<name>A0A0P1I958_9RHOB</name>
<evidence type="ECO:0000256" key="4">
    <source>
        <dbReference type="ARBA" id="ARBA00022989"/>
    </source>
</evidence>
<protein>
    <recommendedName>
        <fullName evidence="6">Small-conductance mechanosensitive channel</fullName>
    </recommendedName>
</protein>
<dbReference type="InterPro" id="IPR023408">
    <property type="entry name" value="MscS_beta-dom_sf"/>
</dbReference>
<feature type="transmembrane region" description="Helical" evidence="6">
    <location>
        <begin position="123"/>
        <end position="143"/>
    </location>
</feature>
<dbReference type="SUPFAM" id="SSF50182">
    <property type="entry name" value="Sm-like ribonucleoproteins"/>
    <property type="match status" value="1"/>
</dbReference>
<keyword evidence="6" id="KW-0813">Transport</keyword>
<dbReference type="EMBL" id="CYUD01000005">
    <property type="protein sequence ID" value="CUJ98776.1"/>
    <property type="molecule type" value="Genomic_DNA"/>
</dbReference>
<dbReference type="CDD" id="cd00038">
    <property type="entry name" value="CAP_ED"/>
    <property type="match status" value="1"/>
</dbReference>
<keyword evidence="4 6" id="KW-1133">Transmembrane helix</keyword>
<keyword evidence="2" id="KW-1003">Cell membrane</keyword>
<comment type="subunit">
    <text evidence="6">Homoheptamer.</text>
</comment>
<dbReference type="Gene3D" id="2.60.120.10">
    <property type="entry name" value="Jelly Rolls"/>
    <property type="match status" value="1"/>
</dbReference>
<dbReference type="InterPro" id="IPR011066">
    <property type="entry name" value="MscS_channel_C_sf"/>
</dbReference>
<dbReference type="InterPro" id="IPR000595">
    <property type="entry name" value="cNMP-bd_dom"/>
</dbReference>
<comment type="subcellular location">
    <subcellularLocation>
        <location evidence="6">Cell inner membrane</location>
        <topology evidence="6">Multi-pass membrane protein</topology>
    </subcellularLocation>
    <subcellularLocation>
        <location evidence="1">Cell membrane</location>
        <topology evidence="1">Multi-pass membrane protein</topology>
    </subcellularLocation>
</comment>
<keyword evidence="6" id="KW-0407">Ion channel</keyword>
<proteinExistence type="inferred from homology"/>
<sequence>MNLVQSVDEFVQRHVWFAIIAIVLFALWVVWRPQRPIAMSRPVTGVHQVLNLIGGVLTVSTVMSLYALASLRFDAAQHADLAAKFEFSAFLIVYVTVSVVIARSIELFWISRSSFIDEGHIPGLPRVLLFGAAIILGLTTFGVSHGLSINGLYLSTGAMAAIIAFAMQRTLGDLFSGISLSVEHPFKIGDWIELEDGTKGEVRDLNWRATRLRGWDNTTLIVPNSKLAAQTFRNLHGPDHRYSPMYTVTLPPEIDPRFAKSLLLEVALKCKRLAKTPLPSVRLVDSGTVPYRYIVWLHFPSYPSMFAGREEFFRELHYSLKQAGIQAAPSMQDVRFQAAEKVVATPPTTLHALRSLDFASLFDEAELESLNSRSYSAIFDAGTVILPEGEVSPSVYIVLNGVVETSVTDASGKTRVLNPLVSGEYFGLASMLTDAPSFQTFTASSDVVLVQIDRKCFKDIASQREDLLQGFAEIVESRMAIAASMKNDPGSRRAGPLMDVLQRIEKILGS</sequence>
<dbReference type="InterPro" id="IPR014710">
    <property type="entry name" value="RmlC-like_jellyroll"/>
</dbReference>
<dbReference type="STRING" id="1715692.RUE5091_01964"/>
<keyword evidence="6" id="KW-0406">Ion transport</keyword>
<dbReference type="Pfam" id="PF00027">
    <property type="entry name" value="cNMP_binding"/>
    <property type="match status" value="1"/>
</dbReference>
<feature type="domain" description="Cyclic nucleotide-binding" evidence="7">
    <location>
        <begin position="358"/>
        <end position="460"/>
    </location>
</feature>
<dbReference type="PANTHER" id="PTHR30221:SF20">
    <property type="entry name" value="SMALL-CONDUCTANCE MECHANOSENSITIVE CHANNEL"/>
    <property type="match status" value="1"/>
</dbReference>
<dbReference type="InterPro" id="IPR045275">
    <property type="entry name" value="MscS_archaea/bacteria_type"/>
</dbReference>
<dbReference type="InterPro" id="IPR018490">
    <property type="entry name" value="cNMP-bd_dom_sf"/>
</dbReference>
<dbReference type="OrthoDB" id="9793781at2"/>
<feature type="transmembrane region" description="Helical" evidence="6">
    <location>
        <begin position="14"/>
        <end position="31"/>
    </location>
</feature>
<evidence type="ECO:0000313" key="8">
    <source>
        <dbReference type="EMBL" id="CUJ98776.1"/>
    </source>
</evidence>
<feature type="transmembrane region" description="Helical" evidence="6">
    <location>
        <begin position="52"/>
        <end position="69"/>
    </location>
</feature>
<organism evidence="8 9">
    <name type="scientific">Ruegeria denitrificans</name>
    <dbReference type="NCBI Taxonomy" id="1715692"/>
    <lineage>
        <taxon>Bacteria</taxon>
        <taxon>Pseudomonadati</taxon>
        <taxon>Pseudomonadota</taxon>
        <taxon>Alphaproteobacteria</taxon>
        <taxon>Rhodobacterales</taxon>
        <taxon>Roseobacteraceae</taxon>
        <taxon>Ruegeria</taxon>
    </lineage>
</organism>
<evidence type="ECO:0000313" key="9">
    <source>
        <dbReference type="Proteomes" id="UP000051260"/>
    </source>
</evidence>
<dbReference type="Gene3D" id="2.30.30.60">
    <property type="match status" value="1"/>
</dbReference>
<dbReference type="GO" id="GO:0008381">
    <property type="term" value="F:mechanosensitive monoatomic ion channel activity"/>
    <property type="evidence" value="ECO:0007669"/>
    <property type="project" value="InterPro"/>
</dbReference>
<evidence type="ECO:0000256" key="3">
    <source>
        <dbReference type="ARBA" id="ARBA00022692"/>
    </source>
</evidence>
<feature type="transmembrane region" description="Helical" evidence="6">
    <location>
        <begin position="149"/>
        <end position="167"/>
    </location>
</feature>
<dbReference type="InterPro" id="IPR010920">
    <property type="entry name" value="LSM_dom_sf"/>
</dbReference>
<dbReference type="PROSITE" id="PS50042">
    <property type="entry name" value="CNMP_BINDING_3"/>
    <property type="match status" value="1"/>
</dbReference>
<gene>
    <name evidence="8" type="primary">ynaI</name>
    <name evidence="8" type="ORF">RUE5091_01964</name>
</gene>
<comment type="similarity">
    <text evidence="6">Belongs to the MscS (TC 1.A.23) family.</text>
</comment>
<dbReference type="SMART" id="SM00100">
    <property type="entry name" value="cNMP"/>
    <property type="match status" value="1"/>
</dbReference>
<keyword evidence="3 6" id="KW-0812">Transmembrane</keyword>
<evidence type="ECO:0000256" key="1">
    <source>
        <dbReference type="ARBA" id="ARBA00004651"/>
    </source>
</evidence>
<dbReference type="InterPro" id="IPR006685">
    <property type="entry name" value="MscS_channel_2nd"/>
</dbReference>
<dbReference type="SUPFAM" id="SSF51206">
    <property type="entry name" value="cAMP-binding domain-like"/>
    <property type="match status" value="1"/>
</dbReference>
<dbReference type="AlphaFoldDB" id="A0A0P1I958"/>
<keyword evidence="5 6" id="KW-0472">Membrane</keyword>
<dbReference type="SUPFAM" id="SSF82689">
    <property type="entry name" value="Mechanosensitive channel protein MscS (YggB), C-terminal domain"/>
    <property type="match status" value="1"/>
</dbReference>
<evidence type="ECO:0000256" key="5">
    <source>
        <dbReference type="ARBA" id="ARBA00023136"/>
    </source>
</evidence>
<accession>A0A0P1I958</accession>
<comment type="caution">
    <text evidence="6">Lacks conserved residue(s) required for the propagation of feature annotation.</text>
</comment>
<evidence type="ECO:0000259" key="7">
    <source>
        <dbReference type="PROSITE" id="PS50042"/>
    </source>
</evidence>
<evidence type="ECO:0000256" key="6">
    <source>
        <dbReference type="RuleBase" id="RU369025"/>
    </source>
</evidence>
<dbReference type="Pfam" id="PF00924">
    <property type="entry name" value="MS_channel_2nd"/>
    <property type="match status" value="1"/>
</dbReference>
<dbReference type="Proteomes" id="UP000051260">
    <property type="component" value="Unassembled WGS sequence"/>
</dbReference>
<evidence type="ECO:0000256" key="2">
    <source>
        <dbReference type="ARBA" id="ARBA00022475"/>
    </source>
</evidence>
<dbReference type="PANTHER" id="PTHR30221">
    <property type="entry name" value="SMALL-CONDUCTANCE MECHANOSENSITIVE CHANNEL"/>
    <property type="match status" value="1"/>
</dbReference>
<feature type="transmembrane region" description="Helical" evidence="6">
    <location>
        <begin position="89"/>
        <end position="111"/>
    </location>
</feature>
<keyword evidence="6" id="KW-0997">Cell inner membrane</keyword>
<dbReference type="GO" id="GO:0005886">
    <property type="term" value="C:plasma membrane"/>
    <property type="evidence" value="ECO:0007669"/>
    <property type="project" value="UniProtKB-SubCell"/>
</dbReference>
<comment type="function">
    <text evidence="6">Mechanosensitive channel that participates in the regulation of osmotic pressure changes within the cell, opening in response to stretch forces in the membrane lipid bilayer, without the need for other proteins. Contributes to normal resistance to hypoosmotic shock. Forms an ion channel of 1.0 nanosiemens conductance with a slight preference for anions.</text>
</comment>
<keyword evidence="9" id="KW-1185">Reference proteome</keyword>